<geneLocation type="plasmid" evidence="2 3">
    <name>pGLOV01</name>
</geneLocation>
<dbReference type="GO" id="GO:0003677">
    <property type="term" value="F:DNA binding"/>
    <property type="evidence" value="ECO:0007669"/>
    <property type="project" value="InterPro"/>
</dbReference>
<dbReference type="GO" id="GO:0006310">
    <property type="term" value="P:DNA recombination"/>
    <property type="evidence" value="ECO:0007669"/>
    <property type="project" value="UniProtKB-KW"/>
</dbReference>
<organism evidence="2 3">
    <name type="scientific">Trichlorobacter lovleyi (strain ATCC BAA-1151 / DSM 17278 / SZ)</name>
    <name type="common">Geobacter lovleyi</name>
    <dbReference type="NCBI Taxonomy" id="398767"/>
    <lineage>
        <taxon>Bacteria</taxon>
        <taxon>Pseudomonadati</taxon>
        <taxon>Thermodesulfobacteriota</taxon>
        <taxon>Desulfuromonadia</taxon>
        <taxon>Geobacterales</taxon>
        <taxon>Geobacteraceae</taxon>
        <taxon>Trichlorobacter</taxon>
    </lineage>
</organism>
<dbReference type="Proteomes" id="UP000002420">
    <property type="component" value="Plasmid pGLOV01"/>
</dbReference>
<keyword evidence="2" id="KW-0614">Plasmid</keyword>
<dbReference type="SUPFAM" id="SSF56349">
    <property type="entry name" value="DNA breaking-rejoining enzymes"/>
    <property type="match status" value="1"/>
</dbReference>
<gene>
    <name evidence="2" type="ordered locus">Glov_3695</name>
</gene>
<proteinExistence type="predicted"/>
<sequence length="311" mass="35219">MRGSVAYQVQSVYEYVSEIGTSKHEQKSVARSNGAKTWHQIGKHLGVMSYSTGDAYRDVWRQVLKFAKEQFGIKDIEKLSGSHLKAFLLKKIDGGVAHATHAQYAAACEKLEVALNRLAQINKTEHVYEFSASIKEARSEASSLKRFEGSRAYVNPDSLVQSVDSDIFQLAAAIQRESGARISEANHINKEQLRGIRRDIYSGKEKGWIHVEGKGGKKREIAVSLTTYTRLQQILSNGRFEFDKDAYRNALEKAAELTGQSYEGSHGLRWSWAQERHAILQQHCLTYEQTLSRISQEMGHERGDITEHYLR</sequence>
<reference evidence="2 3" key="1">
    <citation type="submission" date="2008-05" db="EMBL/GenBank/DDBJ databases">
        <title>Complete sequence of plasmid of Geobacter lovleyi SZ.</title>
        <authorList>
            <consortium name="US DOE Joint Genome Institute"/>
            <person name="Lucas S."/>
            <person name="Copeland A."/>
            <person name="Lapidus A."/>
            <person name="Glavina del Rio T."/>
            <person name="Dalin E."/>
            <person name="Tice H."/>
            <person name="Bruce D."/>
            <person name="Goodwin L."/>
            <person name="Pitluck S."/>
            <person name="Chertkov O."/>
            <person name="Meincke L."/>
            <person name="Brettin T."/>
            <person name="Detter J.C."/>
            <person name="Han C."/>
            <person name="Tapia R."/>
            <person name="Kuske C.R."/>
            <person name="Schmutz J."/>
            <person name="Larimer F."/>
            <person name="Land M."/>
            <person name="Hauser L."/>
            <person name="Kyrpides N."/>
            <person name="Mikhailova N."/>
            <person name="Sung Y."/>
            <person name="Fletcher K.E."/>
            <person name="Ritalahti K.M."/>
            <person name="Loeffler F.E."/>
            <person name="Richardson P."/>
        </authorList>
    </citation>
    <scope>NUCLEOTIDE SEQUENCE [LARGE SCALE GENOMIC DNA]</scope>
    <source>
        <strain evidence="3">ATCC BAA-1151 / DSM 17278 / SZ</strain>
        <plasmid evidence="3">Plasmid pGLOV01</plasmid>
    </source>
</reference>
<protein>
    <submittedName>
        <fullName evidence="2">Uncharacterized protein</fullName>
    </submittedName>
</protein>
<dbReference type="Gene3D" id="1.10.443.10">
    <property type="entry name" value="Intergrase catalytic core"/>
    <property type="match status" value="1"/>
</dbReference>
<dbReference type="HOGENOM" id="CLU_862907_0_0_7"/>
<name>B3EBW2_TRIL1</name>
<dbReference type="InterPro" id="IPR011010">
    <property type="entry name" value="DNA_brk_join_enz"/>
</dbReference>
<accession>B3EBW2</accession>
<keyword evidence="1" id="KW-0233">DNA recombination</keyword>
<evidence type="ECO:0000256" key="1">
    <source>
        <dbReference type="ARBA" id="ARBA00023172"/>
    </source>
</evidence>
<dbReference type="GO" id="GO:0015074">
    <property type="term" value="P:DNA integration"/>
    <property type="evidence" value="ECO:0007669"/>
    <property type="project" value="InterPro"/>
</dbReference>
<dbReference type="RefSeq" id="WP_012471712.1">
    <property type="nucleotide sequence ID" value="NC_010815.1"/>
</dbReference>
<dbReference type="OrthoDB" id="5346322at2"/>
<keyword evidence="3" id="KW-1185">Reference proteome</keyword>
<evidence type="ECO:0000313" key="2">
    <source>
        <dbReference type="EMBL" id="ACD97394.1"/>
    </source>
</evidence>
<dbReference type="AlphaFoldDB" id="B3EBW2"/>
<dbReference type="eggNOG" id="COG0582">
    <property type="taxonomic scope" value="Bacteria"/>
</dbReference>
<dbReference type="KEGG" id="glo:Glov_3695"/>
<evidence type="ECO:0000313" key="3">
    <source>
        <dbReference type="Proteomes" id="UP000002420"/>
    </source>
</evidence>
<dbReference type="InterPro" id="IPR013762">
    <property type="entry name" value="Integrase-like_cat_sf"/>
</dbReference>
<dbReference type="EMBL" id="CP001090">
    <property type="protein sequence ID" value="ACD97394.1"/>
    <property type="molecule type" value="Genomic_DNA"/>
</dbReference>